<evidence type="ECO:0000259" key="2">
    <source>
        <dbReference type="SMART" id="SM00014"/>
    </source>
</evidence>
<dbReference type="Pfam" id="PF01569">
    <property type="entry name" value="PAP2"/>
    <property type="match status" value="1"/>
</dbReference>
<accession>A0A3M0Z0C1</accession>
<feature type="domain" description="Phosphatidic acid phosphatase type 2/haloperoxidase" evidence="2">
    <location>
        <begin position="62"/>
        <end position="169"/>
    </location>
</feature>
<reference evidence="3 4" key="1">
    <citation type="submission" date="2018-10" db="EMBL/GenBank/DDBJ databases">
        <title>Thermophilic Lithotrophy and Phototrophy in an Intertidal, Iron-rich, Geothermal Spring.</title>
        <authorList>
            <person name="Ward L.M."/>
            <person name="Idei A."/>
            <person name="Nakagawa M."/>
            <person name="Ueno Y."/>
            <person name="Fischer W."/>
            <person name="Mcglynn S.E."/>
        </authorList>
    </citation>
    <scope>NUCLEOTIDE SEQUENCE [LARGE SCALE GENOMIC DNA]</scope>
    <source>
        <strain evidence="3">J137</strain>
    </source>
</reference>
<evidence type="ECO:0000313" key="3">
    <source>
        <dbReference type="EMBL" id="RMD77473.1"/>
    </source>
</evidence>
<dbReference type="EMBL" id="RFKV01000030">
    <property type="protein sequence ID" value="RMD77473.1"/>
    <property type="molecule type" value="Genomic_DNA"/>
</dbReference>
<dbReference type="SMART" id="SM00014">
    <property type="entry name" value="acidPPc"/>
    <property type="match status" value="1"/>
</dbReference>
<dbReference type="AlphaFoldDB" id="A0A3M0Z0C1"/>
<sequence>MRFKFINHIIKFDEEFSHIIFRCSNYLDPSWKVRKFFLCPNRYFGAPIGALLVFFYPNNILIKLSAVCFGFISTFLISENILKSIIQRTRPSYSFLRGSYSFPSSHAFNIVVICVLLYFLSEEKSLFGFLVHVTPILFVSFFRVSLGVHYIGDVLGGWFFAILYLTVIVYLLF</sequence>
<comment type="caution">
    <text evidence="3">The sequence shown here is derived from an EMBL/GenBank/DDBJ whole genome shotgun (WGS) entry which is preliminary data.</text>
</comment>
<dbReference type="PANTHER" id="PTHR14969:SF13">
    <property type="entry name" value="AT30094P"/>
    <property type="match status" value="1"/>
</dbReference>
<protein>
    <submittedName>
        <fullName evidence="3">Phosphatase PAP2 family protein</fullName>
    </submittedName>
</protein>
<dbReference type="InterPro" id="IPR000326">
    <property type="entry name" value="PAP2/HPO"/>
</dbReference>
<dbReference type="InterPro" id="IPR036938">
    <property type="entry name" value="PAP2/HPO_sf"/>
</dbReference>
<dbReference type="PANTHER" id="PTHR14969">
    <property type="entry name" value="SPHINGOSINE-1-PHOSPHATE PHOSPHOHYDROLASE"/>
    <property type="match status" value="1"/>
</dbReference>
<keyword evidence="1" id="KW-0812">Transmembrane</keyword>
<proteinExistence type="predicted"/>
<feature type="transmembrane region" description="Helical" evidence="1">
    <location>
        <begin position="154"/>
        <end position="172"/>
    </location>
</feature>
<keyword evidence="1" id="KW-0472">Membrane</keyword>
<organism evidence="3 4">
    <name type="scientific">Candidatus Dojkabacteria bacterium</name>
    <dbReference type="NCBI Taxonomy" id="2099670"/>
    <lineage>
        <taxon>Bacteria</taxon>
        <taxon>Candidatus Dojkabacteria</taxon>
    </lineage>
</organism>
<evidence type="ECO:0000313" key="4">
    <source>
        <dbReference type="Proteomes" id="UP000269410"/>
    </source>
</evidence>
<dbReference type="Proteomes" id="UP000269410">
    <property type="component" value="Unassembled WGS sequence"/>
</dbReference>
<feature type="transmembrane region" description="Helical" evidence="1">
    <location>
        <begin position="60"/>
        <end position="78"/>
    </location>
</feature>
<dbReference type="SUPFAM" id="SSF48317">
    <property type="entry name" value="Acid phosphatase/Vanadium-dependent haloperoxidase"/>
    <property type="match status" value="1"/>
</dbReference>
<gene>
    <name evidence="3" type="ORF">D6810_00905</name>
</gene>
<evidence type="ECO:0000256" key="1">
    <source>
        <dbReference type="SAM" id="Phobius"/>
    </source>
</evidence>
<name>A0A3M0Z0C1_9BACT</name>
<keyword evidence="1" id="KW-1133">Transmembrane helix</keyword>
<dbReference type="Gene3D" id="1.20.144.10">
    <property type="entry name" value="Phosphatidic acid phosphatase type 2/haloperoxidase"/>
    <property type="match status" value="1"/>
</dbReference>
<feature type="transmembrane region" description="Helical" evidence="1">
    <location>
        <begin position="126"/>
        <end position="142"/>
    </location>
</feature>
<feature type="transmembrane region" description="Helical" evidence="1">
    <location>
        <begin position="99"/>
        <end position="120"/>
    </location>
</feature>